<dbReference type="RefSeq" id="WP_198443242.1">
    <property type="nucleotide sequence ID" value="NZ_CBCSHE010000018.1"/>
</dbReference>
<keyword evidence="5 7" id="KW-0472">Membrane</keyword>
<evidence type="ECO:0000256" key="1">
    <source>
        <dbReference type="ARBA" id="ARBA00004167"/>
    </source>
</evidence>
<feature type="transmembrane region" description="Helical" evidence="7">
    <location>
        <begin position="183"/>
        <end position="202"/>
    </location>
</feature>
<dbReference type="Proteomes" id="UP000595224">
    <property type="component" value="Chromosome"/>
</dbReference>
<proteinExistence type="inferred from homology"/>
<feature type="region of interest" description="Disordered" evidence="6">
    <location>
        <begin position="1"/>
        <end position="158"/>
    </location>
</feature>
<dbReference type="KEGG" id="tper:IWA51_03535"/>
<protein>
    <recommendedName>
        <fullName evidence="10">Type IV secretion system protein VirB10</fullName>
    </recommendedName>
</protein>
<evidence type="ECO:0000256" key="4">
    <source>
        <dbReference type="ARBA" id="ARBA00022989"/>
    </source>
</evidence>
<name>A0A7T3REJ6_9SPIR</name>
<accession>A0A7T3REJ6</accession>
<feature type="compositionally biased region" description="Basic and acidic residues" evidence="6">
    <location>
        <begin position="85"/>
        <end position="127"/>
    </location>
</feature>
<feature type="region of interest" description="Disordered" evidence="6">
    <location>
        <begin position="205"/>
        <end position="270"/>
    </location>
</feature>
<dbReference type="CDD" id="cd16429">
    <property type="entry name" value="VirB10"/>
    <property type="match status" value="1"/>
</dbReference>
<sequence length="598" mass="66032">MDDKFNNDEDFPSEFEPEKDSSASEYNPYSGFLDDDSAGSQAEVEEETSENTEIKKKEVPHEEKVTTEEDIELPDFMNEAANANETHKEEKYAGEKFSSEEQKDDFDPKDFSENKEEESASENKENSSETASSASTSKEENTEIETGGKTEDKAKDLKFESKISAGEADHAPKSKPKVLNKKFLLSSIIITLGLTLVVTFLMPSKKKNSKKNEKPVAERHTSTDYASLASRPPEESQEHYQDVSAAPEAKNKKNDEIPPLIPPKDEKLPYNANTVNYNTGKGGGAGGSTLEIPDTRNDSLQGKSISGIKGLTSTQQSYSTDYQQTIAKNTTSSGNSGGYSLPSKEEYMNNVLGAYSQAYGNATSQNNAYRVQNDQDGKNSFFNNGRQGSNVGQGEWLNLNTLWQGTIFEAVLTSELNTDLPGEITARIAKNIYSSQDGRYLLIPQNSVVYGTYNSSISYSQNRVQVAWHTLIRPDGYQIQLGNMNATDAKGASGLKGWVNDHPFAYLKAIGLMSVFSIVNTEFSKQLNGTQNEYVQNLLANSQNVTMELGDKLIDRAMNVQPTIKIKSGTKINIVVNQNLNLPPCEDIPVTQAYHKQR</sequence>
<evidence type="ECO:0000313" key="8">
    <source>
        <dbReference type="EMBL" id="QQA01696.1"/>
    </source>
</evidence>
<keyword evidence="3 7" id="KW-0812">Transmembrane</keyword>
<dbReference type="AlphaFoldDB" id="A0A7T3REJ6"/>
<keyword evidence="9" id="KW-1185">Reference proteome</keyword>
<dbReference type="InterPro" id="IPR042217">
    <property type="entry name" value="T4SS_VirB10/TrbI"/>
</dbReference>
<feature type="compositionally biased region" description="Basic and acidic residues" evidence="6">
    <location>
        <begin position="137"/>
        <end position="158"/>
    </location>
</feature>
<evidence type="ECO:0000256" key="2">
    <source>
        <dbReference type="ARBA" id="ARBA00010265"/>
    </source>
</evidence>
<gene>
    <name evidence="8" type="ORF">IWA51_03535</name>
</gene>
<keyword evidence="4 7" id="KW-1133">Transmembrane helix</keyword>
<evidence type="ECO:0008006" key="10">
    <source>
        <dbReference type="Google" id="ProtNLM"/>
    </source>
</evidence>
<feature type="compositionally biased region" description="Basic and acidic residues" evidence="6">
    <location>
        <begin position="232"/>
        <end position="241"/>
    </location>
</feature>
<dbReference type="InterPro" id="IPR005498">
    <property type="entry name" value="T4SS_VirB10/TraB/TrbI"/>
</dbReference>
<reference evidence="8 9" key="1">
    <citation type="submission" date="2020-11" db="EMBL/GenBank/DDBJ databases">
        <title>Treponema Peruensis nv. sp., first commensal Treponema isolated from human feces.</title>
        <authorList>
            <person name="Belkhou C."/>
            <person name="Raes J."/>
        </authorList>
    </citation>
    <scope>NUCLEOTIDE SEQUENCE [LARGE SCALE GENOMIC DNA]</scope>
    <source>
        <strain evidence="8 9">RCC2812</strain>
    </source>
</reference>
<evidence type="ECO:0000313" key="9">
    <source>
        <dbReference type="Proteomes" id="UP000595224"/>
    </source>
</evidence>
<feature type="compositionally biased region" description="Basic and acidic residues" evidence="6">
    <location>
        <begin position="210"/>
        <end position="222"/>
    </location>
</feature>
<dbReference type="EMBL" id="CP064936">
    <property type="protein sequence ID" value="QQA01696.1"/>
    <property type="molecule type" value="Genomic_DNA"/>
</dbReference>
<dbReference type="Gene3D" id="2.40.128.260">
    <property type="entry name" value="Type IV secretion system, VirB10/TraB/TrbI"/>
    <property type="match status" value="1"/>
</dbReference>
<dbReference type="Pfam" id="PF03743">
    <property type="entry name" value="TrbI"/>
    <property type="match status" value="1"/>
</dbReference>
<evidence type="ECO:0000256" key="5">
    <source>
        <dbReference type="ARBA" id="ARBA00023136"/>
    </source>
</evidence>
<comment type="similarity">
    <text evidence="2">Belongs to the TrbI/VirB10 family.</text>
</comment>
<comment type="subcellular location">
    <subcellularLocation>
        <location evidence="1">Membrane</location>
        <topology evidence="1">Single-pass membrane protein</topology>
    </subcellularLocation>
</comment>
<evidence type="ECO:0000256" key="6">
    <source>
        <dbReference type="SAM" id="MobiDB-lite"/>
    </source>
</evidence>
<organism evidence="8 9">
    <name type="scientific">Treponema peruense</name>
    <dbReference type="NCBI Taxonomy" id="2787628"/>
    <lineage>
        <taxon>Bacteria</taxon>
        <taxon>Pseudomonadati</taxon>
        <taxon>Spirochaetota</taxon>
        <taxon>Spirochaetia</taxon>
        <taxon>Spirochaetales</taxon>
        <taxon>Treponemataceae</taxon>
        <taxon>Treponema</taxon>
    </lineage>
</organism>
<feature type="compositionally biased region" description="Basic and acidic residues" evidence="6">
    <location>
        <begin position="52"/>
        <end position="67"/>
    </location>
</feature>
<feature type="compositionally biased region" description="Acidic residues" evidence="6">
    <location>
        <begin position="33"/>
        <end position="50"/>
    </location>
</feature>
<evidence type="ECO:0000256" key="3">
    <source>
        <dbReference type="ARBA" id="ARBA00022692"/>
    </source>
</evidence>
<dbReference type="GO" id="GO:0016020">
    <property type="term" value="C:membrane"/>
    <property type="evidence" value="ECO:0007669"/>
    <property type="project" value="UniProtKB-SubCell"/>
</dbReference>
<evidence type="ECO:0000256" key="7">
    <source>
        <dbReference type="SAM" id="Phobius"/>
    </source>
</evidence>